<accession>A0A376ZZE6</accession>
<protein>
    <submittedName>
        <fullName evidence="1">PilO protein</fullName>
    </submittedName>
</protein>
<proteinExistence type="predicted"/>
<dbReference type="AlphaFoldDB" id="A0A376ZZE6"/>
<evidence type="ECO:0000313" key="2">
    <source>
        <dbReference type="Proteomes" id="UP000254495"/>
    </source>
</evidence>
<dbReference type="Proteomes" id="UP000254495">
    <property type="component" value="Unassembled WGS sequence"/>
</dbReference>
<organism evidence="1 2">
    <name type="scientific">Escherichia coli</name>
    <dbReference type="NCBI Taxonomy" id="562"/>
    <lineage>
        <taxon>Bacteria</taxon>
        <taxon>Pseudomonadati</taxon>
        <taxon>Pseudomonadota</taxon>
        <taxon>Gammaproteobacteria</taxon>
        <taxon>Enterobacterales</taxon>
        <taxon>Enterobacteriaceae</taxon>
        <taxon>Escherichia</taxon>
    </lineage>
</organism>
<dbReference type="EMBL" id="UGCU01000003">
    <property type="protein sequence ID" value="STK86940.1"/>
    <property type="molecule type" value="Genomic_DNA"/>
</dbReference>
<sequence>MADEDINPVVLLADPKVNHRVWAACLKWSPVVKKTASPFSSETQAPCKIQTAYLSESDCRQQKFPWEDQPHYRHRNTGQAGAQSLFFPCSGFLLMGEKWIRRLPVQR</sequence>
<evidence type="ECO:0000313" key="1">
    <source>
        <dbReference type="EMBL" id="STK86940.1"/>
    </source>
</evidence>
<gene>
    <name evidence="1" type="ORF">NCTC9077_06627</name>
</gene>
<reference evidence="1 2" key="1">
    <citation type="submission" date="2018-06" db="EMBL/GenBank/DDBJ databases">
        <authorList>
            <consortium name="Pathogen Informatics"/>
            <person name="Doyle S."/>
        </authorList>
    </citation>
    <scope>NUCLEOTIDE SEQUENCE [LARGE SCALE GENOMIC DNA]</scope>
    <source>
        <strain evidence="1 2">NCTC9077</strain>
    </source>
</reference>
<name>A0A376ZZE6_ECOLX</name>